<keyword evidence="3" id="KW-1185">Reference proteome</keyword>
<sequence>MTNSQDNPSLTQSIETLLWEIVHHTPGRIRIRIAWLQEYPLLHEPLKVGITDLDSVTEVRVSSINNSVTVHYTPNAVDCEQIPGQLWEIIYPLTPLNWLSEQLKTLGNSEPVSNPSIKESDPFSVFYLETETLETLTLKMQTIGGRMIGSSVGRFMGIGIGAVTGGIFLGPLGLIPGGGVGSALGKMVGSQVGEQAVRYLSDPSLILEALETEQDIDLPQMVQSSLERGATELIGETLGSVVGITVGGATLGPVGSLMGSIVGGVIGGQISEQLWDEQQAEKNSQE</sequence>
<gene>
    <name evidence="2" type="ordered locus">PCC7424_0217</name>
</gene>
<dbReference type="Proteomes" id="UP000002384">
    <property type="component" value="Chromosome"/>
</dbReference>
<dbReference type="HOGENOM" id="CLU_1025713_0_0_3"/>
<dbReference type="AlphaFoldDB" id="B7KAL3"/>
<organism evidence="2 3">
    <name type="scientific">Gloeothece citriformis (strain PCC 7424)</name>
    <name type="common">Cyanothece sp. (strain PCC 7424)</name>
    <dbReference type="NCBI Taxonomy" id="65393"/>
    <lineage>
        <taxon>Bacteria</taxon>
        <taxon>Bacillati</taxon>
        <taxon>Cyanobacteriota</taxon>
        <taxon>Cyanophyceae</taxon>
        <taxon>Oscillatoriophycideae</taxon>
        <taxon>Chroococcales</taxon>
        <taxon>Aphanothecaceae</taxon>
        <taxon>Gloeothece</taxon>
        <taxon>Gloeothece citriformis</taxon>
    </lineage>
</organism>
<feature type="domain" description="Glycine zipper" evidence="1">
    <location>
        <begin position="234"/>
        <end position="278"/>
    </location>
</feature>
<dbReference type="eggNOG" id="ENOG5030I3E">
    <property type="taxonomic scope" value="Bacteria"/>
</dbReference>
<dbReference type="STRING" id="65393.PCC7424_0217"/>
<dbReference type="InterPro" id="IPR039567">
    <property type="entry name" value="Gly-zipper"/>
</dbReference>
<dbReference type="RefSeq" id="WP_012597635.1">
    <property type="nucleotide sequence ID" value="NC_011729.1"/>
</dbReference>
<proteinExistence type="predicted"/>
<evidence type="ECO:0000313" key="2">
    <source>
        <dbReference type="EMBL" id="ACK68685.1"/>
    </source>
</evidence>
<reference evidence="3" key="1">
    <citation type="journal article" date="2011" name="MBio">
        <title>Novel metabolic attributes of the genus Cyanothece, comprising a group of unicellular nitrogen-fixing Cyanobacteria.</title>
        <authorList>
            <person name="Bandyopadhyay A."/>
            <person name="Elvitigala T."/>
            <person name="Welsh E."/>
            <person name="Stockel J."/>
            <person name="Liberton M."/>
            <person name="Min H."/>
            <person name="Sherman L.A."/>
            <person name="Pakrasi H.B."/>
        </authorList>
    </citation>
    <scope>NUCLEOTIDE SEQUENCE [LARGE SCALE GENOMIC DNA]</scope>
    <source>
        <strain evidence="3">PCC 7424</strain>
    </source>
</reference>
<dbReference type="KEGG" id="cyc:PCC7424_0217"/>
<name>B7KAL3_GLOC7</name>
<evidence type="ECO:0000313" key="3">
    <source>
        <dbReference type="Proteomes" id="UP000002384"/>
    </source>
</evidence>
<dbReference type="Pfam" id="PF13488">
    <property type="entry name" value="Gly-zipper_Omp"/>
    <property type="match status" value="1"/>
</dbReference>
<dbReference type="EMBL" id="CP001291">
    <property type="protein sequence ID" value="ACK68685.1"/>
    <property type="molecule type" value="Genomic_DNA"/>
</dbReference>
<evidence type="ECO:0000259" key="1">
    <source>
        <dbReference type="Pfam" id="PF13488"/>
    </source>
</evidence>
<dbReference type="OrthoDB" id="479859at2"/>
<protein>
    <recommendedName>
        <fullName evidence="1">Glycine zipper domain-containing protein</fullName>
    </recommendedName>
</protein>
<accession>B7KAL3</accession>